<dbReference type="PATRIC" id="fig|2209.42.peg.1180"/>
<evidence type="ECO:0000313" key="19">
    <source>
        <dbReference type="EMBL" id="KKH67199.1"/>
    </source>
</evidence>
<protein>
    <submittedName>
        <fullName evidence="4">Uncharacterized protein</fullName>
    </submittedName>
</protein>
<dbReference type="AlphaFoldDB" id="A0A0F8BUP6"/>
<evidence type="ECO:0000313" key="20">
    <source>
        <dbReference type="EMBL" id="KKH71208.1"/>
    </source>
</evidence>
<dbReference type="EMBL" id="JJPP01000104">
    <property type="protein sequence ID" value="KKG78505.1"/>
    <property type="molecule type" value="Genomic_DNA"/>
</dbReference>
<keyword evidence="2" id="KW-1133">Transmembrane helix</keyword>
<dbReference type="EMBL" id="JJPJ01000064">
    <property type="protein sequence ID" value="KKG62678.1"/>
    <property type="molecule type" value="Genomic_DNA"/>
</dbReference>
<dbReference type="EMBL" id="JJPV01000036">
    <property type="protein sequence ID" value="KKH02113.1"/>
    <property type="molecule type" value="Genomic_DNA"/>
</dbReference>
<evidence type="ECO:0000313" key="40">
    <source>
        <dbReference type="Proteomes" id="UP000034253"/>
    </source>
</evidence>
<evidence type="ECO:0000313" key="53">
    <source>
        <dbReference type="Proteomes" id="UP000034872"/>
    </source>
</evidence>
<evidence type="ECO:0000313" key="12">
    <source>
        <dbReference type="EMBL" id="KKH01339.1"/>
    </source>
</evidence>
<name>A0A0F8BUP6_METMZ</name>
<evidence type="ECO:0000313" key="52">
    <source>
        <dbReference type="Proteomes" id="UP000034842"/>
    </source>
</evidence>
<evidence type="ECO:0000313" key="16">
    <source>
        <dbReference type="EMBL" id="KKH44591.1"/>
    </source>
</evidence>
<dbReference type="EMBL" id="JJQV01000112">
    <property type="protein sequence ID" value="KKH81463.1"/>
    <property type="molecule type" value="Genomic_DNA"/>
</dbReference>
<dbReference type="EMBL" id="JJQP01000004">
    <property type="protein sequence ID" value="KKH71208.1"/>
    <property type="molecule type" value="Genomic_DNA"/>
</dbReference>
<evidence type="ECO:0000313" key="9">
    <source>
        <dbReference type="EMBL" id="KKG78505.1"/>
    </source>
</evidence>
<dbReference type="EMBL" id="JJQZ01000065">
    <property type="protein sequence ID" value="KKH96926.1"/>
    <property type="molecule type" value="Genomic_DNA"/>
</dbReference>
<evidence type="ECO:0000313" key="18">
    <source>
        <dbReference type="EMBL" id="KKH61069.1"/>
    </source>
</evidence>
<dbReference type="EMBL" id="JJQR01000151">
    <property type="protein sequence ID" value="KKH71407.1"/>
    <property type="molecule type" value="Genomic_DNA"/>
</dbReference>
<dbReference type="Proteomes" id="UP000034468">
    <property type="component" value="Unassembled WGS sequence"/>
</dbReference>
<dbReference type="Proteomes" id="UP000034657">
    <property type="component" value="Unassembled WGS sequence"/>
</dbReference>
<dbReference type="EMBL" id="JJRA01000101">
    <property type="protein sequence ID" value="KKI02603.1"/>
    <property type="molecule type" value="Genomic_DNA"/>
</dbReference>
<dbReference type="EMBL" id="JJQH01000113">
    <property type="protein sequence ID" value="KKH39215.1"/>
    <property type="molecule type" value="Genomic_DNA"/>
</dbReference>
<comment type="caution">
    <text evidence="4">The sequence shown here is derived from an EMBL/GenBank/DDBJ whole genome shotgun (WGS) entry which is preliminary data.</text>
</comment>
<evidence type="ECO:0000313" key="38">
    <source>
        <dbReference type="Proteomes" id="UP000034188"/>
    </source>
</evidence>
<dbReference type="EMBL" id="JJOT01000038">
    <property type="protein sequence ID" value="KKG03918.1"/>
    <property type="molecule type" value="Genomic_DNA"/>
</dbReference>
<evidence type="ECO:0000313" key="7">
    <source>
        <dbReference type="EMBL" id="KKG62678.1"/>
    </source>
</evidence>
<evidence type="ECO:0000313" key="17">
    <source>
        <dbReference type="EMBL" id="KKH54297.1"/>
    </source>
</evidence>
<evidence type="ECO:0000313" key="50">
    <source>
        <dbReference type="Proteomes" id="UP000034758"/>
    </source>
</evidence>
<evidence type="ECO:0000313" key="26">
    <source>
        <dbReference type="EMBL" id="KKH96926.1"/>
    </source>
</evidence>
<dbReference type="Proteomes" id="UP000033835">
    <property type="component" value="Unassembled WGS sequence"/>
</dbReference>
<dbReference type="Proteomes" id="UP000034142">
    <property type="component" value="Unassembled WGS sequence"/>
</dbReference>
<dbReference type="Proteomes" id="UP000034566">
    <property type="component" value="Unassembled WGS sequence"/>
</dbReference>
<evidence type="ECO:0000313" key="39">
    <source>
        <dbReference type="Proteomes" id="UP000034232"/>
    </source>
</evidence>
<evidence type="ECO:0000313" key="23">
    <source>
        <dbReference type="EMBL" id="KKH74905.1"/>
    </source>
</evidence>
<sequence>MKTGTKIDRFKDVFPLFLFIKGVGKMTQISKAIAIFLVIFAVVFVAGCSGQSSPQEKEIADSTENTGEQAGEQPDQSKEWMQTTSADALNVSNAANELASVLSNSGDPTQIKALTQYIETEADTASYESAQFYYDDDLEPAVQKYADMMGSYGAFAKRIDMSLDHINAGDTASAEVTIEDAAESLTRGNTYYEEYKTMIEDFKKKHPETA</sequence>
<feature type="region of interest" description="Disordered" evidence="1">
    <location>
        <begin position="52"/>
        <end position="81"/>
    </location>
</feature>
<evidence type="ECO:0000313" key="32">
    <source>
        <dbReference type="Proteomes" id="UP000033864"/>
    </source>
</evidence>
<evidence type="ECO:0000313" key="48">
    <source>
        <dbReference type="Proteomes" id="UP000034668"/>
    </source>
</evidence>
<evidence type="ECO:0000313" key="25">
    <source>
        <dbReference type="EMBL" id="KKH90976.1"/>
    </source>
</evidence>
<dbReference type="Proteomes" id="UP000034597">
    <property type="component" value="Unassembled WGS sequence"/>
</dbReference>
<dbReference type="Proteomes" id="UP000034279">
    <property type="component" value="Unassembled WGS sequence"/>
</dbReference>
<evidence type="ECO:0000313" key="22">
    <source>
        <dbReference type="EMBL" id="KKH73834.1"/>
    </source>
</evidence>
<evidence type="ECO:0000313" key="27">
    <source>
        <dbReference type="EMBL" id="KKH99480.1"/>
    </source>
</evidence>
<dbReference type="Proteomes" id="UP000034758">
    <property type="component" value="Unassembled WGS sequence"/>
</dbReference>
<evidence type="ECO:0000313" key="5">
    <source>
        <dbReference type="EMBL" id="KKG53926.1"/>
    </source>
</evidence>
<dbReference type="EMBL" id="JJQJ01000209">
    <property type="protein sequence ID" value="KKH44591.1"/>
    <property type="molecule type" value="Genomic_DNA"/>
</dbReference>
<dbReference type="EMBL" id="JJRB01000119">
    <property type="protein sequence ID" value="KKI01510.1"/>
    <property type="molecule type" value="Genomic_DNA"/>
</dbReference>
<evidence type="ECO:0000313" key="4">
    <source>
        <dbReference type="EMBL" id="KKG07682.1"/>
    </source>
</evidence>
<dbReference type="EMBL" id="JJQG01000148">
    <property type="protein sequence ID" value="KKH34790.1"/>
    <property type="molecule type" value="Genomic_DNA"/>
</dbReference>
<dbReference type="Proteomes" id="UP000034040">
    <property type="component" value="Unassembled WGS sequence"/>
</dbReference>
<dbReference type="EMBL" id="JJQS01000095">
    <property type="protein sequence ID" value="KKH73834.1"/>
    <property type="molecule type" value="Genomic_DNA"/>
</dbReference>
<keyword evidence="2" id="KW-0812">Transmembrane</keyword>
<dbReference type="EMBL" id="JJQT01000189">
    <property type="protein sequence ID" value="KKH74905.1"/>
    <property type="molecule type" value="Genomic_DNA"/>
</dbReference>
<dbReference type="Proteomes" id="UP000034937">
    <property type="component" value="Unassembled WGS sequence"/>
</dbReference>
<evidence type="ECO:0000313" key="54">
    <source>
        <dbReference type="Proteomes" id="UP000034925"/>
    </source>
</evidence>
<evidence type="ECO:0000313" key="44">
    <source>
        <dbReference type="Proteomes" id="UP000034547"/>
    </source>
</evidence>
<dbReference type="Proteomes" id="UP000034253">
    <property type="component" value="Unassembled WGS sequence"/>
</dbReference>
<dbReference type="Proteomes" id="UP000034188">
    <property type="component" value="Unassembled WGS sequence"/>
</dbReference>
<dbReference type="EMBL" id="JJPU01000209">
    <property type="protein sequence ID" value="KKG91285.1"/>
    <property type="molecule type" value="Genomic_DNA"/>
</dbReference>
<evidence type="ECO:0000313" key="35">
    <source>
        <dbReference type="Proteomes" id="UP000034021"/>
    </source>
</evidence>
<dbReference type="Proteomes" id="UP000033885">
    <property type="component" value="Unassembled WGS sequence"/>
</dbReference>
<evidence type="ECO:0000313" key="30">
    <source>
        <dbReference type="Proteomes" id="UP000033814"/>
    </source>
</evidence>
<evidence type="ECO:0000313" key="6">
    <source>
        <dbReference type="EMBL" id="KKG60080.1"/>
    </source>
</evidence>
<evidence type="ECO:0000313" key="21">
    <source>
        <dbReference type="EMBL" id="KKH71407.1"/>
    </source>
</evidence>
<dbReference type="Proteomes" id="UP000034668">
    <property type="component" value="Unassembled WGS sequence"/>
</dbReference>
<evidence type="ECO:0000313" key="34">
    <source>
        <dbReference type="Proteomes" id="UP000034001"/>
    </source>
</evidence>
<evidence type="ECO:0000313" key="24">
    <source>
        <dbReference type="EMBL" id="KKH81463.1"/>
    </source>
</evidence>
<evidence type="ECO:0000313" key="3">
    <source>
        <dbReference type="EMBL" id="KKG03918.1"/>
    </source>
</evidence>
<evidence type="ECO:0000313" key="11">
    <source>
        <dbReference type="EMBL" id="KKG94685.1"/>
    </source>
</evidence>
<dbReference type="EMBL" id="JJQX01000019">
    <property type="protein sequence ID" value="KKH99480.1"/>
    <property type="molecule type" value="Genomic_DNA"/>
</dbReference>
<evidence type="ECO:0000313" key="15">
    <source>
        <dbReference type="EMBL" id="KKH39215.1"/>
    </source>
</evidence>
<evidence type="ECO:0000313" key="49">
    <source>
        <dbReference type="Proteomes" id="UP000034692"/>
    </source>
</evidence>
<reference evidence="30 31" key="1">
    <citation type="journal article" date="2015" name="ISME J.">
        <title>Genomic and phenotypic differentiation among Methanosarcina mazei populations from Columbia River sediment.</title>
        <authorList>
            <person name="Youngblut N.D."/>
            <person name="Wirth J.S."/>
            <person name="Henriksen J.R."/>
            <person name="Smith M."/>
            <person name="Simon H."/>
            <person name="Metcalf W.W."/>
            <person name="Whitaker R.J."/>
        </authorList>
    </citation>
    <scope>NUCLEOTIDE SEQUENCE [LARGE SCALE GENOMIC DNA]</scope>
    <source>
        <strain evidence="14 50">1.H.A.1A.1</strain>
        <strain evidence="15 35">1.H.A.1A.3</strain>
        <strain evidence="16 32">1.H.A.1A.6</strain>
        <strain evidence="17 39">1.H.A.2.3</strain>
        <strain evidence="18 42">1.H.A.2.6</strain>
        <strain evidence="19 49">1.H.A.2.7</strain>
        <strain evidence="20">1.H.A.2.8</strain>
        <strain evidence="21 54">1.H.M.1A.1</strain>
        <strain evidence="22 36">1.H.M.1A.2</strain>
        <strain evidence="23 52">1.H.M.1A.3</strain>
        <strain evidence="24 30">1.H.M.2.2</strain>
        <strain evidence="25 55">1.H.M.2.3</strain>
        <strain evidence="27 48">1.H.M.2.4</strain>
        <strain evidence="26 53">1.H.T.2.1</strain>
        <strain evidence="29 33">1.H.T.2.3</strain>
        <strain evidence="28 44">1.H.T.2.5</strain>
        <strain evidence="4 37">2.F.A.2.3</strain>
        <strain evidence="3 46">2.F.T.0.2</strain>
        <strain evidence="5 38">3.F.T.1A.1</strain>
        <strain evidence="7 41">3.F.T.1A.2</strain>
        <strain evidence="6 45">3.F.T.1A.4</strain>
        <strain evidence="8 34">3.H.A.2.1</strain>
        <strain evidence="9 51">3.H.A.2.4</strain>
        <strain evidence="11 47">3.H.M.1A.1</strain>
        <strain evidence="10 43">3.H.M.1B.1</strain>
        <strain evidence="13 31">3.H.M.1B.2</strain>
        <strain evidence="12 40">3.H.M.1B.5</strain>
    </source>
</reference>
<gene>
    <name evidence="4" type="ORF">DU31_10470</name>
    <name evidence="5" type="ORF">DU33_05225</name>
    <name evidence="3" type="ORF">DU40_14380</name>
    <name evidence="6" type="ORF">DU45_13200</name>
    <name evidence="15" type="ORF">DU50_11525</name>
    <name evidence="14" type="ORF">DU54_09785</name>
    <name evidence="9" type="ORF">DU55_12365</name>
    <name evidence="12" type="ORF">DU56_10050</name>
    <name evidence="8" type="ORF">DU63_15795</name>
    <name evidence="7" type="ORF">DU64_11235</name>
    <name evidence="10" type="ORF">DU66_05000</name>
    <name evidence="13" type="ORF">DU68_10655</name>
    <name evidence="11" type="ORF">DU69_20215</name>
    <name evidence="20" type="ORF">DU73_06135</name>
    <name evidence="18" type="ORF">DU74_02800</name>
    <name evidence="19" type="ORF">DU75_21220</name>
    <name evidence="17" type="ORF">DU76_16390</name>
    <name evidence="22" type="ORF">DU77_12300</name>
    <name evidence="23" type="ORF">DU78_11170</name>
    <name evidence="27" type="ORF">DU79_12450</name>
    <name evidence="29" type="ORF">DU81_12680</name>
    <name evidence="24" type="ORF">DU82_11595</name>
    <name evidence="28" type="ORF">DU83_07990</name>
    <name evidence="26" type="ORF">DU84_12380</name>
    <name evidence="16" type="ORF">DU85_00440</name>
    <name evidence="21" type="ORF">DU86_10860</name>
    <name evidence="25" type="ORF">DU88_04005</name>
</gene>
<keyword evidence="2" id="KW-0472">Membrane</keyword>
<dbReference type="Proteomes" id="UP000034842">
    <property type="component" value="Unassembled WGS sequence"/>
</dbReference>
<evidence type="ECO:0000313" key="41">
    <source>
        <dbReference type="Proteomes" id="UP000034279"/>
    </source>
</evidence>
<dbReference type="EMBL" id="JJPO01000082">
    <property type="protein sequence ID" value="KKG72935.1"/>
    <property type="molecule type" value="Genomic_DNA"/>
</dbReference>
<dbReference type="Proteomes" id="UP000033814">
    <property type="component" value="Unassembled WGS sequence"/>
</dbReference>
<dbReference type="Proteomes" id="UP000034232">
    <property type="component" value="Unassembled WGS sequence"/>
</dbReference>
<evidence type="ECO:0000313" key="8">
    <source>
        <dbReference type="EMBL" id="KKG72935.1"/>
    </source>
</evidence>
<evidence type="ECO:0000313" key="29">
    <source>
        <dbReference type="EMBL" id="KKI02603.1"/>
    </source>
</evidence>
<evidence type="ECO:0000313" key="33">
    <source>
        <dbReference type="Proteomes" id="UP000033885"/>
    </source>
</evidence>
<evidence type="ECO:0000256" key="1">
    <source>
        <dbReference type="SAM" id="MobiDB-lite"/>
    </source>
</evidence>
<dbReference type="EMBL" id="JJQM01000097">
    <property type="protein sequence ID" value="KKH54297.1"/>
    <property type="molecule type" value="Genomic_DNA"/>
</dbReference>
<dbReference type="Proteomes" id="UP000033864">
    <property type="component" value="Unassembled WGS sequence"/>
</dbReference>
<dbReference type="Proteomes" id="UP000034547">
    <property type="component" value="Unassembled WGS sequence"/>
</dbReference>
<dbReference type="Proteomes" id="UP000034872">
    <property type="component" value="Unassembled WGS sequence"/>
</dbReference>
<evidence type="ECO:0000313" key="42">
    <source>
        <dbReference type="Proteomes" id="UP000034450"/>
    </source>
</evidence>
<proteinExistence type="predicted"/>
<dbReference type="Proteomes" id="UP000034450">
    <property type="component" value="Unassembled WGS sequence"/>
</dbReference>
<evidence type="ECO:0000313" key="45">
    <source>
        <dbReference type="Proteomes" id="UP000034566"/>
    </source>
</evidence>
<dbReference type="EMBL" id="JJQW01000011">
    <property type="protein sequence ID" value="KKH90976.1"/>
    <property type="molecule type" value="Genomic_DNA"/>
</dbReference>
<dbReference type="EMBL" id="JJPK01000091">
    <property type="protein sequence ID" value="KKG60080.1"/>
    <property type="molecule type" value="Genomic_DNA"/>
</dbReference>
<dbReference type="Proteomes" id="UP000034692">
    <property type="component" value="Unassembled WGS sequence"/>
</dbReference>
<dbReference type="EMBL" id="JJPI01000080">
    <property type="protein sequence ID" value="KKG53926.1"/>
    <property type="molecule type" value="Genomic_DNA"/>
</dbReference>
<evidence type="ECO:0000313" key="28">
    <source>
        <dbReference type="EMBL" id="KKI01510.1"/>
    </source>
</evidence>
<accession>A0A0F8BUP6</accession>
<evidence type="ECO:0000313" key="36">
    <source>
        <dbReference type="Proteomes" id="UP000034040"/>
    </source>
</evidence>
<evidence type="ECO:0000313" key="14">
    <source>
        <dbReference type="EMBL" id="KKH34790.1"/>
    </source>
</evidence>
<evidence type="ECO:0000313" key="37">
    <source>
        <dbReference type="Proteomes" id="UP000034142"/>
    </source>
</evidence>
<evidence type="ECO:0000313" key="46">
    <source>
        <dbReference type="Proteomes" id="UP000034597"/>
    </source>
</evidence>
<organism evidence="4 37">
    <name type="scientific">Methanosarcina mazei</name>
    <name type="common">Methanosarcina frisia</name>
    <dbReference type="NCBI Taxonomy" id="2209"/>
    <lineage>
        <taxon>Archaea</taxon>
        <taxon>Methanobacteriati</taxon>
        <taxon>Methanobacteriota</taxon>
        <taxon>Stenosarchaea group</taxon>
        <taxon>Methanomicrobia</taxon>
        <taxon>Methanosarcinales</taxon>
        <taxon>Methanosarcinaceae</taxon>
        <taxon>Methanosarcina</taxon>
    </lineage>
</organism>
<evidence type="ECO:0000313" key="51">
    <source>
        <dbReference type="Proteomes" id="UP000034817"/>
    </source>
</evidence>
<dbReference type="Proteomes" id="UP000034021">
    <property type="component" value="Unassembled WGS sequence"/>
</dbReference>
<dbReference type="Proteomes" id="UP000034925">
    <property type="component" value="Unassembled WGS sequence"/>
</dbReference>
<evidence type="ECO:0000313" key="13">
    <source>
        <dbReference type="EMBL" id="KKH02113.1"/>
    </source>
</evidence>
<evidence type="ECO:0000313" key="43">
    <source>
        <dbReference type="Proteomes" id="UP000034468"/>
    </source>
</evidence>
<evidence type="ECO:0000256" key="2">
    <source>
        <dbReference type="SAM" id="Phobius"/>
    </source>
</evidence>
<dbReference type="EMBL" id="JJPT01000024">
    <property type="protein sequence ID" value="KKG94685.1"/>
    <property type="molecule type" value="Genomic_DNA"/>
</dbReference>
<dbReference type="EMBL" id="JJPW01000048">
    <property type="protein sequence ID" value="KKH01339.1"/>
    <property type="molecule type" value="Genomic_DNA"/>
</dbReference>
<evidence type="ECO:0000313" key="10">
    <source>
        <dbReference type="EMBL" id="KKG91285.1"/>
    </source>
</evidence>
<dbReference type="EMBL" id="JJQN01000063">
    <property type="protein sequence ID" value="KKH61069.1"/>
    <property type="molecule type" value="Genomic_DNA"/>
</dbReference>
<dbReference type="Proteomes" id="UP000034817">
    <property type="component" value="Unassembled WGS sequence"/>
</dbReference>
<dbReference type="Proteomes" id="UP000034001">
    <property type="component" value="Unassembled WGS sequence"/>
</dbReference>
<evidence type="ECO:0000313" key="47">
    <source>
        <dbReference type="Proteomes" id="UP000034657"/>
    </source>
</evidence>
<evidence type="ECO:0000313" key="31">
    <source>
        <dbReference type="Proteomes" id="UP000033835"/>
    </source>
</evidence>
<dbReference type="EMBL" id="JJOR01000024">
    <property type="protein sequence ID" value="KKG07682.1"/>
    <property type="molecule type" value="Genomic_DNA"/>
</dbReference>
<feature type="transmembrane region" description="Helical" evidence="2">
    <location>
        <begin position="29"/>
        <end position="47"/>
    </location>
</feature>
<evidence type="ECO:0000313" key="55">
    <source>
        <dbReference type="Proteomes" id="UP000034937"/>
    </source>
</evidence>
<dbReference type="EMBL" id="JJQO01000083">
    <property type="protein sequence ID" value="KKH67199.1"/>
    <property type="molecule type" value="Genomic_DNA"/>
</dbReference>